<evidence type="ECO:0000313" key="8">
    <source>
        <dbReference type="Proteomes" id="UP000243579"/>
    </source>
</evidence>
<evidence type="ECO:0000259" key="6">
    <source>
        <dbReference type="PROSITE" id="PS50011"/>
    </source>
</evidence>
<dbReference type="AlphaFoldDB" id="A0A1V9ZFM4"/>
<dbReference type="GO" id="GO:0004674">
    <property type="term" value="F:protein serine/threonine kinase activity"/>
    <property type="evidence" value="ECO:0007669"/>
    <property type="project" value="UniProtKB-KW"/>
</dbReference>
<evidence type="ECO:0000313" key="7">
    <source>
        <dbReference type="EMBL" id="OQR96747.1"/>
    </source>
</evidence>
<keyword evidence="7" id="KW-0418">Kinase</keyword>
<dbReference type="SUPFAM" id="SSF56112">
    <property type="entry name" value="Protein kinase-like (PK-like)"/>
    <property type="match status" value="1"/>
</dbReference>
<dbReference type="InterPro" id="IPR036770">
    <property type="entry name" value="Ankyrin_rpt-contain_sf"/>
</dbReference>
<dbReference type="Pfam" id="PF07714">
    <property type="entry name" value="PK_Tyr_Ser-Thr"/>
    <property type="match status" value="1"/>
</dbReference>
<dbReference type="PANTHER" id="PTHR44329:SF214">
    <property type="entry name" value="PROTEIN KINASE DOMAIN-CONTAINING PROTEIN"/>
    <property type="match status" value="1"/>
</dbReference>
<comment type="similarity">
    <text evidence="5">Belongs to the protein kinase superfamily.</text>
</comment>
<dbReference type="GO" id="GO:0005524">
    <property type="term" value="F:ATP binding"/>
    <property type="evidence" value="ECO:0007669"/>
    <property type="project" value="UniProtKB-UniRule"/>
</dbReference>
<dbReference type="Gene3D" id="3.30.200.20">
    <property type="entry name" value="Phosphorylase Kinase, domain 1"/>
    <property type="match status" value="1"/>
</dbReference>
<evidence type="ECO:0000256" key="2">
    <source>
        <dbReference type="ARBA" id="ARBA00022741"/>
    </source>
</evidence>
<protein>
    <submittedName>
        <fullName evidence="7">Protein kinase</fullName>
    </submittedName>
</protein>
<dbReference type="InterPro" id="IPR000719">
    <property type="entry name" value="Prot_kinase_dom"/>
</dbReference>
<reference evidence="7 8" key="1">
    <citation type="journal article" date="2014" name="Genome Biol. Evol.">
        <title>The secreted proteins of Achlya hypogyna and Thraustotheca clavata identify the ancestral oomycete secretome and reveal gene acquisitions by horizontal gene transfer.</title>
        <authorList>
            <person name="Misner I."/>
            <person name="Blouin N."/>
            <person name="Leonard G."/>
            <person name="Richards T.A."/>
            <person name="Lane C.E."/>
        </authorList>
    </citation>
    <scope>NUCLEOTIDE SEQUENCE [LARGE SCALE GENOMIC DNA]</scope>
    <source>
        <strain evidence="7 8">ATCC 48635</strain>
    </source>
</reference>
<dbReference type="InterPro" id="IPR051681">
    <property type="entry name" value="Ser/Thr_Kinases-Pseudokinases"/>
</dbReference>
<keyword evidence="3 4" id="KW-0067">ATP-binding</keyword>
<dbReference type="InterPro" id="IPR011009">
    <property type="entry name" value="Kinase-like_dom_sf"/>
</dbReference>
<dbReference type="Gene3D" id="1.10.510.10">
    <property type="entry name" value="Transferase(Phosphotransferase) domain 1"/>
    <property type="match status" value="1"/>
</dbReference>
<dbReference type="InterPro" id="IPR017441">
    <property type="entry name" value="Protein_kinase_ATP_BS"/>
</dbReference>
<dbReference type="EMBL" id="JNBR01000131">
    <property type="protein sequence ID" value="OQR96747.1"/>
    <property type="molecule type" value="Genomic_DNA"/>
</dbReference>
<dbReference type="OrthoDB" id="77576at2759"/>
<sequence length="472" mass="51443">MALAEKLGLDDIQSFLRAHTRPADSELVTAVVSRDADLVRELLARRGNSNATDEAGQTLVHLAVLGDAQNILTELLQSPHIDLRDLPLVTAIKHGRRSFAKQIFAAIHEPTRNVAASELTVDYTNHLGKGGFGAVYKGSWSGRVVAVKMELQAYDVRSTEKEIRAMQACSVSRRPPIHLVLEFMDGGDLRGYLDKKSRGGAVPVEYSTLEVAWVVANALADLHNAGLLHRDLKSHNVLLSSTNYIKVADLGSARDDTFTMTAGVGTPHWMAPEVRAYGAKYDASADIYSFGVILTELNTFQTPYADVKMPPLQLMNEVAAGRLRPSLRADCPTWLRVLATACMAHDRMQRPSGYDIVKELQRQRLLERTLATAAPPTSQICTSDFQSTALHVDTAVMCLGCGTSLTFEDAQCPTCAMPAQPDATKLEILLHRIEASDAAINTALNCTRFPPAAAKVRTLCRRINLANKTACA</sequence>
<organism evidence="7 8">
    <name type="scientific">Achlya hypogyna</name>
    <name type="common">Oomycete</name>
    <name type="synonym">Protoachlya hypogyna</name>
    <dbReference type="NCBI Taxonomy" id="1202772"/>
    <lineage>
        <taxon>Eukaryota</taxon>
        <taxon>Sar</taxon>
        <taxon>Stramenopiles</taxon>
        <taxon>Oomycota</taxon>
        <taxon>Saprolegniomycetes</taxon>
        <taxon>Saprolegniales</taxon>
        <taxon>Achlyaceae</taxon>
        <taxon>Achlya</taxon>
    </lineage>
</organism>
<comment type="caution">
    <text evidence="7">The sequence shown here is derived from an EMBL/GenBank/DDBJ whole genome shotgun (WGS) entry which is preliminary data.</text>
</comment>
<feature type="domain" description="Protein kinase" evidence="6">
    <location>
        <begin position="121"/>
        <end position="366"/>
    </location>
</feature>
<dbReference type="PRINTS" id="PR00109">
    <property type="entry name" value="TYRKINASE"/>
</dbReference>
<dbReference type="InterPro" id="IPR008271">
    <property type="entry name" value="Ser/Thr_kinase_AS"/>
</dbReference>
<dbReference type="PROSITE" id="PS00108">
    <property type="entry name" value="PROTEIN_KINASE_ST"/>
    <property type="match status" value="1"/>
</dbReference>
<name>A0A1V9ZFM4_ACHHY</name>
<dbReference type="InterPro" id="IPR001245">
    <property type="entry name" value="Ser-Thr/Tyr_kinase_cat_dom"/>
</dbReference>
<evidence type="ECO:0000256" key="5">
    <source>
        <dbReference type="RuleBase" id="RU000304"/>
    </source>
</evidence>
<keyword evidence="7" id="KW-0808">Transferase</keyword>
<dbReference type="PROSITE" id="PS00107">
    <property type="entry name" value="PROTEIN_KINASE_ATP"/>
    <property type="match status" value="1"/>
</dbReference>
<feature type="binding site" evidence="4">
    <location>
        <position position="148"/>
    </location>
    <ligand>
        <name>ATP</name>
        <dbReference type="ChEBI" id="CHEBI:30616"/>
    </ligand>
</feature>
<dbReference type="SUPFAM" id="SSF48403">
    <property type="entry name" value="Ankyrin repeat"/>
    <property type="match status" value="1"/>
</dbReference>
<dbReference type="STRING" id="1202772.A0A1V9ZFM4"/>
<dbReference type="PANTHER" id="PTHR44329">
    <property type="entry name" value="SERINE/THREONINE-PROTEIN KINASE TNNI3K-RELATED"/>
    <property type="match status" value="1"/>
</dbReference>
<keyword evidence="2 4" id="KW-0547">Nucleotide-binding</keyword>
<evidence type="ECO:0000256" key="3">
    <source>
        <dbReference type="ARBA" id="ARBA00022840"/>
    </source>
</evidence>
<dbReference type="Proteomes" id="UP000243579">
    <property type="component" value="Unassembled WGS sequence"/>
</dbReference>
<keyword evidence="8" id="KW-1185">Reference proteome</keyword>
<accession>A0A1V9ZFM4</accession>
<dbReference type="SMART" id="SM00220">
    <property type="entry name" value="S_TKc"/>
    <property type="match status" value="1"/>
</dbReference>
<evidence type="ECO:0000256" key="1">
    <source>
        <dbReference type="ARBA" id="ARBA00022527"/>
    </source>
</evidence>
<evidence type="ECO:0000256" key="4">
    <source>
        <dbReference type="PROSITE-ProRule" id="PRU10141"/>
    </source>
</evidence>
<gene>
    <name evidence="7" type="ORF">ACHHYP_13637</name>
</gene>
<dbReference type="PROSITE" id="PS50011">
    <property type="entry name" value="PROTEIN_KINASE_DOM"/>
    <property type="match status" value="1"/>
</dbReference>
<proteinExistence type="inferred from homology"/>
<keyword evidence="1 5" id="KW-0723">Serine/threonine-protein kinase</keyword>
<dbReference type="Gene3D" id="1.25.40.20">
    <property type="entry name" value="Ankyrin repeat-containing domain"/>
    <property type="match status" value="1"/>
</dbReference>